<organism evidence="6 7">
    <name type="scientific">Agathobaculum faecis</name>
    <dbReference type="NCBI Taxonomy" id="2763013"/>
    <lineage>
        <taxon>Bacteria</taxon>
        <taxon>Bacillati</taxon>
        <taxon>Bacillota</taxon>
        <taxon>Clostridia</taxon>
        <taxon>Eubacteriales</taxon>
        <taxon>Butyricicoccaceae</taxon>
        <taxon>Agathobaculum</taxon>
    </lineage>
</organism>
<name>A0A923LW64_9FIRM</name>
<dbReference type="Gene3D" id="3.40.50.2300">
    <property type="match status" value="2"/>
</dbReference>
<evidence type="ECO:0000256" key="4">
    <source>
        <dbReference type="SAM" id="SignalP"/>
    </source>
</evidence>
<dbReference type="PROSITE" id="PS51257">
    <property type="entry name" value="PROKAR_LIPOPROTEIN"/>
    <property type="match status" value="1"/>
</dbReference>
<dbReference type="EMBL" id="JACOPL010000017">
    <property type="protein sequence ID" value="MBC5726515.1"/>
    <property type="molecule type" value="Genomic_DNA"/>
</dbReference>
<feature type="chain" id="PRO_5038777222" evidence="4">
    <location>
        <begin position="22"/>
        <end position="329"/>
    </location>
</feature>
<feature type="signal peptide" evidence="4">
    <location>
        <begin position="1"/>
        <end position="21"/>
    </location>
</feature>
<dbReference type="PANTHER" id="PTHR46847:SF1">
    <property type="entry name" value="D-ALLOSE-BINDING PERIPLASMIC PROTEIN-RELATED"/>
    <property type="match status" value="1"/>
</dbReference>
<dbReference type="RefSeq" id="WP_054328200.1">
    <property type="nucleotide sequence ID" value="NZ_JACOPL010000017.1"/>
</dbReference>
<sequence length="329" mass="34445">MKKSKRIAALLMAAAMTATFAGCGNGSDGGNAAGDGGENAEGGKNITVILKNSTAPFFISMAEGAQAAGEELGYNVEVKTPVDTAEGSGNEQQNQLCDEAIVNGVDCVVLCPVDTEAIVPAAQRIVDADIPVVALNTRLGDESLCETFVGLENVQQGYETAKALFEKMGGKGTLIIIEGSTGAQTSLDRIEGCKKALEEYPDIELVASQSANYSRAEALNVAQNLLQSYPDVDAFFCCNDEMALGTAEAVDAAGKTGEIMISGQDANDDAVSALKEGKITLTSWGDPYMQGYEGVVAAVDVLEGNEVKEFYEVSTKVVDETNVDSFKDE</sequence>
<comment type="similarity">
    <text evidence="2">Belongs to the bacterial solute-binding protein 2 family.</text>
</comment>
<dbReference type="PANTHER" id="PTHR46847">
    <property type="entry name" value="D-ALLOSE-BINDING PERIPLASMIC PROTEIN-RELATED"/>
    <property type="match status" value="1"/>
</dbReference>
<comment type="subcellular location">
    <subcellularLocation>
        <location evidence="1">Cell envelope</location>
    </subcellularLocation>
</comment>
<keyword evidence="3 4" id="KW-0732">Signal</keyword>
<keyword evidence="7" id="KW-1185">Reference proteome</keyword>
<evidence type="ECO:0000256" key="3">
    <source>
        <dbReference type="ARBA" id="ARBA00022729"/>
    </source>
</evidence>
<dbReference type="SUPFAM" id="SSF53822">
    <property type="entry name" value="Periplasmic binding protein-like I"/>
    <property type="match status" value="1"/>
</dbReference>
<dbReference type="CDD" id="cd01536">
    <property type="entry name" value="PBP1_ABC_sugar_binding-like"/>
    <property type="match status" value="1"/>
</dbReference>
<proteinExistence type="inferred from homology"/>
<protein>
    <submittedName>
        <fullName evidence="6">Sugar ABC transporter substrate-binding protein</fullName>
    </submittedName>
</protein>
<dbReference type="InterPro" id="IPR025997">
    <property type="entry name" value="SBP_2_dom"/>
</dbReference>
<dbReference type="Pfam" id="PF13407">
    <property type="entry name" value="Peripla_BP_4"/>
    <property type="match status" value="1"/>
</dbReference>
<dbReference type="GO" id="GO:0030313">
    <property type="term" value="C:cell envelope"/>
    <property type="evidence" value="ECO:0007669"/>
    <property type="project" value="UniProtKB-SubCell"/>
</dbReference>
<evidence type="ECO:0000313" key="7">
    <source>
        <dbReference type="Proteomes" id="UP000606499"/>
    </source>
</evidence>
<evidence type="ECO:0000256" key="2">
    <source>
        <dbReference type="ARBA" id="ARBA00007639"/>
    </source>
</evidence>
<evidence type="ECO:0000313" key="6">
    <source>
        <dbReference type="EMBL" id="MBC5726515.1"/>
    </source>
</evidence>
<comment type="caution">
    <text evidence="6">The sequence shown here is derived from an EMBL/GenBank/DDBJ whole genome shotgun (WGS) entry which is preliminary data.</text>
</comment>
<reference evidence="6" key="1">
    <citation type="submission" date="2020-08" db="EMBL/GenBank/DDBJ databases">
        <title>Genome public.</title>
        <authorList>
            <person name="Liu C."/>
            <person name="Sun Q."/>
        </authorList>
    </citation>
    <scope>NUCLEOTIDE SEQUENCE</scope>
    <source>
        <strain evidence="6">NSJ-28</strain>
    </source>
</reference>
<dbReference type="GO" id="GO:0030246">
    <property type="term" value="F:carbohydrate binding"/>
    <property type="evidence" value="ECO:0007669"/>
    <property type="project" value="UniProtKB-ARBA"/>
</dbReference>
<gene>
    <name evidence="6" type="ORF">H8S45_13745</name>
</gene>
<accession>A0A923LW64</accession>
<dbReference type="AlphaFoldDB" id="A0A923LW64"/>
<dbReference type="InterPro" id="IPR028082">
    <property type="entry name" value="Peripla_BP_I"/>
</dbReference>
<evidence type="ECO:0000259" key="5">
    <source>
        <dbReference type="Pfam" id="PF13407"/>
    </source>
</evidence>
<feature type="domain" description="Periplasmic binding protein" evidence="5">
    <location>
        <begin position="46"/>
        <end position="306"/>
    </location>
</feature>
<evidence type="ECO:0000256" key="1">
    <source>
        <dbReference type="ARBA" id="ARBA00004196"/>
    </source>
</evidence>
<dbReference type="Proteomes" id="UP000606499">
    <property type="component" value="Unassembled WGS sequence"/>
</dbReference>